<dbReference type="AlphaFoldDB" id="A0AA37QLN1"/>
<reference evidence="1" key="1">
    <citation type="submission" date="2022-09" db="EMBL/GenBank/DDBJ databases">
        <title>Draft genome sequence of Coprococcus comes strain 31264.</title>
        <authorList>
            <person name="Atsushi H."/>
            <person name="Moriya O."/>
            <person name="Mitsuo S."/>
        </authorList>
    </citation>
    <scope>NUCLEOTIDE SEQUENCE</scope>
    <source>
        <strain evidence="1">JCM 31264</strain>
    </source>
</reference>
<evidence type="ECO:0000313" key="2">
    <source>
        <dbReference type="Proteomes" id="UP001145109"/>
    </source>
</evidence>
<reference evidence="1" key="2">
    <citation type="submission" date="2022-11" db="EMBL/GenBank/DDBJ databases">
        <title>Draft genome sequence of Coprococcus comes strain 31264.</title>
        <authorList>
            <person name="Hisatomi A."/>
            <person name="Ohkuma M."/>
            <person name="Sakamoto M."/>
        </authorList>
    </citation>
    <scope>NUCLEOTIDE SEQUENCE</scope>
    <source>
        <strain evidence="1">JCM 31264</strain>
    </source>
</reference>
<proteinExistence type="predicted"/>
<sequence>MFCETVVLLSKGMVDSRKVKVDFSLEDMDLSEFKGKATYEQIKAYVLEKTGLKVPLLYIAQIKKKCGLDVGENFNPAKSENARQPTVYTGKGRCDYAGI</sequence>
<dbReference type="Proteomes" id="UP001145109">
    <property type="component" value="Unassembled WGS sequence"/>
</dbReference>
<protein>
    <submittedName>
        <fullName evidence="1">Uncharacterized protein</fullName>
    </submittedName>
</protein>
<dbReference type="EMBL" id="BSCI01000001">
    <property type="protein sequence ID" value="GLG85695.1"/>
    <property type="molecule type" value="Genomic_DNA"/>
</dbReference>
<organism evidence="1 2">
    <name type="scientific">Coprococcus comes</name>
    <dbReference type="NCBI Taxonomy" id="410072"/>
    <lineage>
        <taxon>Bacteria</taxon>
        <taxon>Bacillati</taxon>
        <taxon>Bacillota</taxon>
        <taxon>Clostridia</taxon>
        <taxon>Lachnospirales</taxon>
        <taxon>Lachnospiraceae</taxon>
        <taxon>Coprococcus</taxon>
    </lineage>
</organism>
<accession>A0AA37QLN1</accession>
<name>A0AA37QLN1_9FIRM</name>
<comment type="caution">
    <text evidence="1">The sequence shown here is derived from an EMBL/GenBank/DDBJ whole genome shotgun (WGS) entry which is preliminary data.</text>
</comment>
<evidence type="ECO:0000313" key="1">
    <source>
        <dbReference type="EMBL" id="GLG85695.1"/>
    </source>
</evidence>
<gene>
    <name evidence="1" type="ORF">comes_02400</name>
</gene>